<evidence type="ECO:0000313" key="2">
    <source>
        <dbReference type="Proteomes" id="UP000615755"/>
    </source>
</evidence>
<dbReference type="EMBL" id="AQGV01000012">
    <property type="protein sequence ID" value="MBE0367808.1"/>
    <property type="molecule type" value="Genomic_DNA"/>
</dbReference>
<reference evidence="1 2" key="1">
    <citation type="submission" date="2015-03" db="EMBL/GenBank/DDBJ databases">
        <title>Genome sequence of Pseudoalteromonas aurantia.</title>
        <authorList>
            <person name="Xie B.-B."/>
            <person name="Rong J.-C."/>
            <person name="Qin Q.-L."/>
            <person name="Zhang Y.-Z."/>
        </authorList>
    </citation>
    <scope>NUCLEOTIDE SEQUENCE [LARGE SCALE GENOMIC DNA]</scope>
    <source>
        <strain evidence="1 2">208</strain>
    </source>
</reference>
<dbReference type="Proteomes" id="UP000615755">
    <property type="component" value="Unassembled WGS sequence"/>
</dbReference>
<evidence type="ECO:0000313" key="1">
    <source>
        <dbReference type="EMBL" id="MBE0367808.1"/>
    </source>
</evidence>
<keyword evidence="2" id="KW-1185">Reference proteome</keyword>
<organism evidence="1 2">
    <name type="scientific">Pseudoalteromonas aurantia 208</name>
    <dbReference type="NCBI Taxonomy" id="1314867"/>
    <lineage>
        <taxon>Bacteria</taxon>
        <taxon>Pseudomonadati</taxon>
        <taxon>Pseudomonadota</taxon>
        <taxon>Gammaproteobacteria</taxon>
        <taxon>Alteromonadales</taxon>
        <taxon>Pseudoalteromonadaceae</taxon>
        <taxon>Pseudoalteromonas</taxon>
    </lineage>
</organism>
<gene>
    <name evidence="1" type="ORF">PAUR_a1258</name>
</gene>
<comment type="caution">
    <text evidence="1">The sequence shown here is derived from an EMBL/GenBank/DDBJ whole genome shotgun (WGS) entry which is preliminary data.</text>
</comment>
<protein>
    <submittedName>
        <fullName evidence="1">Uncharacterized protein</fullName>
    </submittedName>
</protein>
<accession>A0ABR9E9Z7</accession>
<dbReference type="RefSeq" id="WP_192507182.1">
    <property type="nucleotide sequence ID" value="NZ_AQGV01000012.1"/>
</dbReference>
<sequence>MKLYRSEDEVSVSGDVAELKDMRLKIERIKEKEEIEFTFDTDASSEPYKFLEKSMIVRAGEGPAIAVYEKGMGIVVSGSLKNLEVFSSFFDFEEDTEAGCHYHWDEACGTDYVADGTLPIVVAVA</sequence>
<proteinExistence type="predicted"/>
<name>A0ABR9E9Z7_9GAMM</name>